<keyword evidence="3" id="KW-1185">Reference proteome</keyword>
<accession>A0AAV4JMW6</accession>
<dbReference type="InterPro" id="IPR049630">
    <property type="entry name" value="DYDC-like_DD"/>
</dbReference>
<feature type="compositionally biased region" description="Low complexity" evidence="1">
    <location>
        <begin position="185"/>
        <end position="223"/>
    </location>
</feature>
<organism evidence="2 3">
    <name type="scientific">Elysia marginata</name>
    <dbReference type="NCBI Taxonomy" id="1093978"/>
    <lineage>
        <taxon>Eukaryota</taxon>
        <taxon>Metazoa</taxon>
        <taxon>Spiralia</taxon>
        <taxon>Lophotrochozoa</taxon>
        <taxon>Mollusca</taxon>
        <taxon>Gastropoda</taxon>
        <taxon>Heterobranchia</taxon>
        <taxon>Euthyneura</taxon>
        <taxon>Panpulmonata</taxon>
        <taxon>Sacoglossa</taxon>
        <taxon>Placobranchoidea</taxon>
        <taxon>Plakobranchidae</taxon>
        <taxon>Elysia</taxon>
    </lineage>
</organism>
<comment type="caution">
    <text evidence="2">The sequence shown here is derived from an EMBL/GenBank/DDBJ whole genome shotgun (WGS) entry which is preliminary data.</text>
</comment>
<dbReference type="Gene3D" id="1.20.890.10">
    <property type="entry name" value="cAMP-dependent protein kinase regulatory subunit, dimerization-anchoring domain"/>
    <property type="match status" value="1"/>
</dbReference>
<feature type="compositionally biased region" description="Basic and acidic residues" evidence="1">
    <location>
        <begin position="240"/>
        <end position="271"/>
    </location>
</feature>
<dbReference type="InterPro" id="IPR007858">
    <property type="entry name" value="Dpy-30_motif"/>
</dbReference>
<feature type="compositionally biased region" description="Basic and acidic residues" evidence="1">
    <location>
        <begin position="374"/>
        <end position="409"/>
    </location>
</feature>
<protein>
    <recommendedName>
        <fullName evidence="4">CID domain-containing protein</fullName>
    </recommendedName>
</protein>
<dbReference type="Pfam" id="PF05186">
    <property type="entry name" value="Dpy-30"/>
    <property type="match status" value="1"/>
</dbReference>
<feature type="region of interest" description="Disordered" evidence="1">
    <location>
        <begin position="1"/>
        <end position="29"/>
    </location>
</feature>
<evidence type="ECO:0000256" key="1">
    <source>
        <dbReference type="SAM" id="MobiDB-lite"/>
    </source>
</evidence>
<dbReference type="EMBL" id="BMAT01003327">
    <property type="protein sequence ID" value="GFS23620.1"/>
    <property type="molecule type" value="Genomic_DNA"/>
</dbReference>
<feature type="region of interest" description="Disordered" evidence="1">
    <location>
        <begin position="140"/>
        <end position="284"/>
    </location>
</feature>
<dbReference type="Proteomes" id="UP000762676">
    <property type="component" value="Unassembled WGS sequence"/>
</dbReference>
<gene>
    <name evidence="2" type="ORF">ElyMa_001644100</name>
</gene>
<dbReference type="CDD" id="cd22966">
    <property type="entry name" value="DD_DYDC-like"/>
    <property type="match status" value="1"/>
</dbReference>
<feature type="compositionally biased region" description="Basic residues" evidence="1">
    <location>
        <begin position="358"/>
        <end position="373"/>
    </location>
</feature>
<feature type="compositionally biased region" description="Polar residues" evidence="1">
    <location>
        <begin position="1"/>
        <end position="16"/>
    </location>
</feature>
<sequence>MTQTTSITRNKMVSIQETRKTSLEDNSHSKGVKDDLGMVLAVCLQELVEVRPIDPIDYISQWLYKYANNREYFHGKVLHYQALGEKYAEYQRKRHAQRLSRDRQMAELGLIKTAIRPGESTSSLEAVKLTASIAQLLQQRPTRYSKGHGSSLLRDKLKLNKGSKKGQKPDVLNETRDTRYRRGVRSSSASTFGSSYFSSSYSSTYSDDSRSGESFFSTRSGGSQRSGGKRRHGRDRRHSQRDGKRRDNDDKYFGVYTPEDKKDEHRVRDPRTNQSYHYYTGDQSRTYDRYRDRFDIDSDIDDEYGEERRKHRRRRRSSDTSVEEKHRHHGKERKYRDRKDYDADDQDDDDDDNDLERRHRHHHREHRSDKGKRGKSDRQGASSRRERDYKERDFEKEELRGDSFEELSKPHRRRGQDGMDSDTELDDKDLRRQRSDEYYARKCESHRRREHGGYSGTEIDDRDYRRDRAYDRYPMREERDFRRERRQFDDPQWYSGKEVFDEIEIIRRRELEYEYWYLYGHTAIPLRRDYSYPSGADLRGDFSYDDVRPVASTPSQRRSLWRLSSEMVRKDRRFTKGASTWALSGSPPVLTCYHPVLGRLRPPHRFRVAVERADIFWGRVRYACNTLYDQEIYTVCDPYADDDLYQDRMAKWNGKTWDLDSGRQEKPR</sequence>
<feature type="compositionally biased region" description="Basic and acidic residues" evidence="1">
    <location>
        <begin position="167"/>
        <end position="180"/>
    </location>
</feature>
<evidence type="ECO:0008006" key="4">
    <source>
        <dbReference type="Google" id="ProtNLM"/>
    </source>
</evidence>
<feature type="region of interest" description="Disordered" evidence="1">
    <location>
        <begin position="305"/>
        <end position="431"/>
    </location>
</feature>
<feature type="compositionally biased region" description="Basic and acidic residues" evidence="1">
    <location>
        <begin position="17"/>
        <end position="29"/>
    </location>
</feature>
<dbReference type="AlphaFoldDB" id="A0AAV4JMW6"/>
<evidence type="ECO:0000313" key="2">
    <source>
        <dbReference type="EMBL" id="GFS23620.1"/>
    </source>
</evidence>
<evidence type="ECO:0000313" key="3">
    <source>
        <dbReference type="Proteomes" id="UP000762676"/>
    </source>
</evidence>
<proteinExistence type="predicted"/>
<feature type="compositionally biased region" description="Basic residues" evidence="1">
    <location>
        <begin position="227"/>
        <end position="239"/>
    </location>
</feature>
<reference evidence="2 3" key="1">
    <citation type="journal article" date="2021" name="Elife">
        <title>Chloroplast acquisition without the gene transfer in kleptoplastic sea slugs, Plakobranchus ocellatus.</title>
        <authorList>
            <person name="Maeda T."/>
            <person name="Takahashi S."/>
            <person name="Yoshida T."/>
            <person name="Shimamura S."/>
            <person name="Takaki Y."/>
            <person name="Nagai Y."/>
            <person name="Toyoda A."/>
            <person name="Suzuki Y."/>
            <person name="Arimoto A."/>
            <person name="Ishii H."/>
            <person name="Satoh N."/>
            <person name="Nishiyama T."/>
            <person name="Hasebe M."/>
            <person name="Maruyama T."/>
            <person name="Minagawa J."/>
            <person name="Obokata J."/>
            <person name="Shigenobu S."/>
        </authorList>
    </citation>
    <scope>NUCLEOTIDE SEQUENCE [LARGE SCALE GENOMIC DNA]</scope>
</reference>
<name>A0AAV4JMW6_9GAST</name>
<feature type="compositionally biased region" description="Polar residues" evidence="1">
    <location>
        <begin position="272"/>
        <end position="283"/>
    </location>
</feature>
<feature type="compositionally biased region" description="Acidic residues" evidence="1">
    <location>
        <begin position="342"/>
        <end position="354"/>
    </location>
</feature>